<dbReference type="InterPro" id="IPR011990">
    <property type="entry name" value="TPR-like_helical_dom_sf"/>
</dbReference>
<name>A0A2K3LCV7_TRIPR</name>
<keyword evidence="1" id="KW-0677">Repeat</keyword>
<dbReference type="Gene3D" id="1.25.40.10">
    <property type="entry name" value="Tetratricopeptide repeat domain"/>
    <property type="match status" value="1"/>
</dbReference>
<dbReference type="ExpressionAtlas" id="A0A2K3LCV7">
    <property type="expression patterns" value="baseline"/>
</dbReference>
<gene>
    <name evidence="3" type="ORF">L195_g032320</name>
</gene>
<evidence type="ECO:0000256" key="1">
    <source>
        <dbReference type="ARBA" id="ARBA00022737"/>
    </source>
</evidence>
<organism evidence="3 4">
    <name type="scientific">Trifolium pratense</name>
    <name type="common">Red clover</name>
    <dbReference type="NCBI Taxonomy" id="57577"/>
    <lineage>
        <taxon>Eukaryota</taxon>
        <taxon>Viridiplantae</taxon>
        <taxon>Streptophyta</taxon>
        <taxon>Embryophyta</taxon>
        <taxon>Tracheophyta</taxon>
        <taxon>Spermatophyta</taxon>
        <taxon>Magnoliopsida</taxon>
        <taxon>eudicotyledons</taxon>
        <taxon>Gunneridae</taxon>
        <taxon>Pentapetalae</taxon>
        <taxon>rosids</taxon>
        <taxon>fabids</taxon>
        <taxon>Fabales</taxon>
        <taxon>Fabaceae</taxon>
        <taxon>Papilionoideae</taxon>
        <taxon>50 kb inversion clade</taxon>
        <taxon>NPAAA clade</taxon>
        <taxon>Hologalegina</taxon>
        <taxon>IRL clade</taxon>
        <taxon>Trifolieae</taxon>
        <taxon>Trifolium</taxon>
    </lineage>
</organism>
<evidence type="ECO:0000256" key="2">
    <source>
        <dbReference type="PROSITE-ProRule" id="PRU00708"/>
    </source>
</evidence>
<dbReference type="EMBL" id="ASHM01030549">
    <property type="protein sequence ID" value="PNX76373.1"/>
    <property type="molecule type" value="Genomic_DNA"/>
</dbReference>
<comment type="caution">
    <text evidence="3">The sequence shown here is derived from an EMBL/GenBank/DDBJ whole genome shotgun (WGS) entry which is preliminary data.</text>
</comment>
<sequence length="165" mass="19134">MGEETTLEEGDDLFSPLTLFGRGTKLASLEDSLWKEYSENLHQEEAYWIHKAESKSFKHNPPAKLVVNLGSFNVMVDGYCVEGRFKEEFRFLGAWEVYGEMEGKGVNPEEYTYGLLMDTCFKESQPYDAASYFRKMVELRKEGREEDLTKLMEEKERLKAEAKAK</sequence>
<dbReference type="AlphaFoldDB" id="A0A2K3LCV7"/>
<dbReference type="STRING" id="57577.A0A2K3LCV7"/>
<reference evidence="3 4" key="2">
    <citation type="journal article" date="2017" name="Front. Plant Sci.">
        <title>Gene Classification and Mining of Molecular Markers Useful in Red Clover (Trifolium pratense) Breeding.</title>
        <authorList>
            <person name="Istvanek J."/>
            <person name="Dluhosova J."/>
            <person name="Dluhos P."/>
            <person name="Patkova L."/>
            <person name="Nedelnik J."/>
            <person name="Repkova J."/>
        </authorList>
    </citation>
    <scope>NUCLEOTIDE SEQUENCE [LARGE SCALE GENOMIC DNA]</scope>
    <source>
        <strain evidence="4">cv. Tatra</strain>
        <tissue evidence="3">Young leaves</tissue>
    </source>
</reference>
<reference evidence="3 4" key="1">
    <citation type="journal article" date="2014" name="Am. J. Bot.">
        <title>Genome assembly and annotation for red clover (Trifolium pratense; Fabaceae).</title>
        <authorList>
            <person name="Istvanek J."/>
            <person name="Jaros M."/>
            <person name="Krenek A."/>
            <person name="Repkova J."/>
        </authorList>
    </citation>
    <scope>NUCLEOTIDE SEQUENCE [LARGE SCALE GENOMIC DNA]</scope>
    <source>
        <strain evidence="4">cv. Tatra</strain>
        <tissue evidence="3">Young leaves</tissue>
    </source>
</reference>
<dbReference type="PANTHER" id="PTHR47937">
    <property type="entry name" value="PLASTID TRANSCRIPTIONALLY ACTIVE CHROMOSOME 2-LIKE PROTEIN"/>
    <property type="match status" value="1"/>
</dbReference>
<dbReference type="PANTHER" id="PTHR47937:SF5">
    <property type="entry name" value="PENTATRICOPEPTIDE REPEAT-CONTAINING PROTEIN"/>
    <property type="match status" value="1"/>
</dbReference>
<evidence type="ECO:0000313" key="3">
    <source>
        <dbReference type="EMBL" id="PNX76373.1"/>
    </source>
</evidence>
<dbReference type="NCBIfam" id="TIGR00756">
    <property type="entry name" value="PPR"/>
    <property type="match status" value="2"/>
</dbReference>
<accession>A0A2K3LCV7</accession>
<dbReference type="InterPro" id="IPR052308">
    <property type="entry name" value="PPR_domain-containing"/>
</dbReference>
<dbReference type="InterPro" id="IPR002885">
    <property type="entry name" value="PPR_rpt"/>
</dbReference>
<dbReference type="Proteomes" id="UP000236291">
    <property type="component" value="Unassembled WGS sequence"/>
</dbReference>
<dbReference type="Pfam" id="PF13041">
    <property type="entry name" value="PPR_2"/>
    <property type="match status" value="1"/>
</dbReference>
<dbReference type="PROSITE" id="PS51375">
    <property type="entry name" value="PPR"/>
    <property type="match status" value="1"/>
</dbReference>
<protein>
    <submittedName>
        <fullName evidence="3">Pentatricopeptide repeat-containing protein at3g49240-like protein</fullName>
    </submittedName>
</protein>
<proteinExistence type="predicted"/>
<evidence type="ECO:0000313" key="4">
    <source>
        <dbReference type="Proteomes" id="UP000236291"/>
    </source>
</evidence>
<feature type="repeat" description="PPR" evidence="2">
    <location>
        <begin position="68"/>
        <end position="108"/>
    </location>
</feature>